<evidence type="ECO:0000256" key="1">
    <source>
        <dbReference type="SAM" id="MobiDB-lite"/>
    </source>
</evidence>
<gene>
    <name evidence="2" type="ORF">Purlil1_9081</name>
</gene>
<reference evidence="2 3" key="1">
    <citation type="journal article" date="2024" name="Microbiol. Resour. Announc.">
        <title>Genome annotations for the ascomycete fungi Trichoderma harzianum, Trichoderma aggressivum, and Purpureocillium lilacinum.</title>
        <authorList>
            <person name="Beijen E.P.W."/>
            <person name="Ohm R.A."/>
        </authorList>
    </citation>
    <scope>NUCLEOTIDE SEQUENCE [LARGE SCALE GENOMIC DNA]</scope>
    <source>
        <strain evidence="2 3">CBS 150709</strain>
    </source>
</reference>
<evidence type="ECO:0000313" key="3">
    <source>
        <dbReference type="Proteomes" id="UP001287286"/>
    </source>
</evidence>
<protein>
    <submittedName>
        <fullName evidence="2">Uncharacterized protein</fullName>
    </submittedName>
</protein>
<feature type="compositionally biased region" description="Acidic residues" evidence="1">
    <location>
        <begin position="156"/>
        <end position="165"/>
    </location>
</feature>
<dbReference type="Proteomes" id="UP001287286">
    <property type="component" value="Unassembled WGS sequence"/>
</dbReference>
<comment type="caution">
    <text evidence="2">The sequence shown here is derived from an EMBL/GenBank/DDBJ whole genome shotgun (WGS) entry which is preliminary data.</text>
</comment>
<keyword evidence="3" id="KW-1185">Reference proteome</keyword>
<accession>A0ABR0BRW8</accession>
<organism evidence="2 3">
    <name type="scientific">Purpureocillium lilacinum</name>
    <name type="common">Paecilomyces lilacinus</name>
    <dbReference type="NCBI Taxonomy" id="33203"/>
    <lineage>
        <taxon>Eukaryota</taxon>
        <taxon>Fungi</taxon>
        <taxon>Dikarya</taxon>
        <taxon>Ascomycota</taxon>
        <taxon>Pezizomycotina</taxon>
        <taxon>Sordariomycetes</taxon>
        <taxon>Hypocreomycetidae</taxon>
        <taxon>Hypocreales</taxon>
        <taxon>Ophiocordycipitaceae</taxon>
        <taxon>Purpureocillium</taxon>
    </lineage>
</organism>
<proteinExistence type="predicted"/>
<sequence length="443" mass="47411">MLPRRRPRQERGCGDEEGILQLIGPLGIWSVRLGDGDEDKQTTRTDRMPARGSRLIGARTVRHGTAPRTQHLEVREERQMRGFRRRLKTLDAGQAATVAPMAQYSQDQEQTQVLEMGGGRMGSAHPGPWPPRGQGICGNKGFVGRDGTTGRRMDLDLDLDLDSDSDLNQARRGRKQGTPDDGDDGDDGGRVVRGVPSSRPAQSAAAQRSIAASGHAPFHFTRQGHYHHSFGPTARVDTLGRRPRRSRPPLARQWKLPNLSKLHTPLFAVSTSSGARKGASNGGDGGPSLPVPLVPMCPRVALCAAGRVVVGGAKEAPLLGCTEAGRQVRQASHTHAEAVSGESFRCCAGAQVLSSQHTGPGSSWWWAPRLFVSLGSGTGRHPCPPLVGLAPARAPPDQGEPRWTHEGRASPAAIITAFPVRASAVFLPFPPSLPLHEPSMPTS</sequence>
<name>A0ABR0BRW8_PURLI</name>
<feature type="compositionally biased region" description="Low complexity" evidence="1">
    <location>
        <begin position="192"/>
        <end position="213"/>
    </location>
</feature>
<feature type="region of interest" description="Disordered" evidence="1">
    <location>
        <begin position="120"/>
        <end position="257"/>
    </location>
</feature>
<dbReference type="EMBL" id="JAWRVI010000039">
    <property type="protein sequence ID" value="KAK4086691.1"/>
    <property type="molecule type" value="Genomic_DNA"/>
</dbReference>
<evidence type="ECO:0000313" key="2">
    <source>
        <dbReference type="EMBL" id="KAK4086691.1"/>
    </source>
</evidence>